<dbReference type="PANTHER" id="PTHR35801">
    <property type="entry name" value="PHOSPHOSERINE PHOSPHATASE RSBX"/>
    <property type="match status" value="1"/>
</dbReference>
<dbReference type="EMBL" id="FNIL01000011">
    <property type="protein sequence ID" value="SDO32025.1"/>
    <property type="molecule type" value="Genomic_DNA"/>
</dbReference>
<gene>
    <name evidence="2" type="ORF">SAMN04488053_1117</name>
</gene>
<dbReference type="AlphaFoldDB" id="A0A1H0IKZ7"/>
<dbReference type="STRING" id="745820.SAMN04488053_1117"/>
<organism evidence="2 3">
    <name type="scientific">Alkalicoccus daliensis</name>
    <dbReference type="NCBI Taxonomy" id="745820"/>
    <lineage>
        <taxon>Bacteria</taxon>
        <taxon>Bacillati</taxon>
        <taxon>Bacillota</taxon>
        <taxon>Bacilli</taxon>
        <taxon>Bacillales</taxon>
        <taxon>Bacillaceae</taxon>
        <taxon>Alkalicoccus</taxon>
    </lineage>
</organism>
<evidence type="ECO:0000313" key="2">
    <source>
        <dbReference type="EMBL" id="SDO32025.1"/>
    </source>
</evidence>
<dbReference type="InterPro" id="IPR001932">
    <property type="entry name" value="PPM-type_phosphatase-like_dom"/>
</dbReference>
<protein>
    <submittedName>
        <fullName evidence="2">Negative regulator of sigma-B (Phosphoserine phosphatase)</fullName>
    </submittedName>
</protein>
<proteinExistence type="predicted"/>
<dbReference type="PANTHER" id="PTHR35801:SF1">
    <property type="entry name" value="PHOSPHOSERINE PHOSPHATASE RSBX"/>
    <property type="match status" value="1"/>
</dbReference>
<reference evidence="3" key="1">
    <citation type="submission" date="2016-10" db="EMBL/GenBank/DDBJ databases">
        <authorList>
            <person name="Varghese N."/>
            <person name="Submissions S."/>
        </authorList>
    </citation>
    <scope>NUCLEOTIDE SEQUENCE [LARGE SCALE GENOMIC DNA]</scope>
    <source>
        <strain evidence="3">CGMCC 1.10369</strain>
    </source>
</reference>
<dbReference type="SUPFAM" id="SSF81606">
    <property type="entry name" value="PP2C-like"/>
    <property type="match status" value="1"/>
</dbReference>
<dbReference type="SMART" id="SM00331">
    <property type="entry name" value="PP2C_SIG"/>
    <property type="match status" value="1"/>
</dbReference>
<evidence type="ECO:0000259" key="1">
    <source>
        <dbReference type="SMART" id="SM00331"/>
    </source>
</evidence>
<dbReference type="OrthoDB" id="1090916at2"/>
<dbReference type="InterPro" id="IPR036457">
    <property type="entry name" value="PPM-type-like_dom_sf"/>
</dbReference>
<feature type="domain" description="PPM-type phosphatase" evidence="1">
    <location>
        <begin position="9"/>
        <end position="199"/>
    </location>
</feature>
<dbReference type="Pfam" id="PF07228">
    <property type="entry name" value="SpoIIE"/>
    <property type="match status" value="1"/>
</dbReference>
<dbReference type="Proteomes" id="UP000198778">
    <property type="component" value="Unassembled WGS sequence"/>
</dbReference>
<sequence length="202" mass="22953">MLEHLHLGDSNISVYQTAKQGNWCSGDSYFASYQNGFVTCALADGLGSGEEAMHASKLAMREIEENPHLELPELVDRCNEKMWGTRGIVLSILRIHLEDKVCEYINIGNITCNFYHPDGRMIRPVPKRGYLSGRRQNLRVQRWPYEKDMVFTMYSDGFPVDPLAKKSFCPNDTPEEIMNRISDLFKGVDDDATVMIGKANVQ</sequence>
<keyword evidence="3" id="KW-1185">Reference proteome</keyword>
<name>A0A1H0IKZ7_9BACI</name>
<dbReference type="RefSeq" id="WP_090843623.1">
    <property type="nucleotide sequence ID" value="NZ_FNIL01000011.1"/>
</dbReference>
<accession>A0A1H0IKZ7</accession>
<dbReference type="Gene3D" id="3.60.40.10">
    <property type="entry name" value="PPM-type phosphatase domain"/>
    <property type="match status" value="1"/>
</dbReference>
<evidence type="ECO:0000313" key="3">
    <source>
        <dbReference type="Proteomes" id="UP000198778"/>
    </source>
</evidence>
<dbReference type="InterPro" id="IPR039248">
    <property type="entry name" value="Ptase_RsbX"/>
</dbReference>